<dbReference type="SMART" id="SM00290">
    <property type="entry name" value="ZnF_UBP"/>
    <property type="match status" value="1"/>
</dbReference>
<organism evidence="18 19">
    <name type="scientific">Acanthoscelides obtectus</name>
    <name type="common">Bean weevil</name>
    <name type="synonym">Bruchus obtectus</name>
    <dbReference type="NCBI Taxonomy" id="200917"/>
    <lineage>
        <taxon>Eukaryota</taxon>
        <taxon>Metazoa</taxon>
        <taxon>Ecdysozoa</taxon>
        <taxon>Arthropoda</taxon>
        <taxon>Hexapoda</taxon>
        <taxon>Insecta</taxon>
        <taxon>Pterygota</taxon>
        <taxon>Neoptera</taxon>
        <taxon>Endopterygota</taxon>
        <taxon>Coleoptera</taxon>
        <taxon>Polyphaga</taxon>
        <taxon>Cucujiformia</taxon>
        <taxon>Chrysomeloidea</taxon>
        <taxon>Chrysomelidae</taxon>
        <taxon>Bruchinae</taxon>
        <taxon>Bruchini</taxon>
        <taxon>Acanthoscelides</taxon>
    </lineage>
</organism>
<evidence type="ECO:0000256" key="3">
    <source>
        <dbReference type="ARBA" id="ARBA00004556"/>
    </source>
</evidence>
<dbReference type="GO" id="GO:0005813">
    <property type="term" value="C:centrosome"/>
    <property type="evidence" value="ECO:0007669"/>
    <property type="project" value="UniProtKB-SubCell"/>
</dbReference>
<dbReference type="InterPro" id="IPR035927">
    <property type="entry name" value="DUSP-like_sf"/>
</dbReference>
<dbReference type="InterPro" id="IPR006615">
    <property type="entry name" value="Pept_C19_DUSP"/>
</dbReference>
<evidence type="ECO:0000256" key="4">
    <source>
        <dbReference type="ARBA" id="ARBA00008269"/>
    </source>
</evidence>
<evidence type="ECO:0000256" key="8">
    <source>
        <dbReference type="ARBA" id="ARBA00022737"/>
    </source>
</evidence>
<dbReference type="Pfam" id="PF00443">
    <property type="entry name" value="UCH"/>
    <property type="match status" value="1"/>
</dbReference>
<dbReference type="Pfam" id="PF02148">
    <property type="entry name" value="zf-UBP"/>
    <property type="match status" value="1"/>
</dbReference>
<evidence type="ECO:0000259" key="16">
    <source>
        <dbReference type="PROSITE" id="PS50271"/>
    </source>
</evidence>
<evidence type="ECO:0000259" key="17">
    <source>
        <dbReference type="PROSITE" id="PS51283"/>
    </source>
</evidence>
<feature type="compositionally biased region" description="Low complexity" evidence="14">
    <location>
        <begin position="362"/>
        <end position="372"/>
    </location>
</feature>
<feature type="compositionally biased region" description="Basic and acidic residues" evidence="14">
    <location>
        <begin position="834"/>
        <end position="853"/>
    </location>
</feature>
<keyword evidence="6" id="KW-0254">Endocytosis</keyword>
<keyword evidence="10" id="KW-0862">Zinc</keyword>
<dbReference type="Gene3D" id="3.90.70.10">
    <property type="entry name" value="Cysteine proteinases"/>
    <property type="match status" value="1"/>
</dbReference>
<dbReference type="GO" id="GO:0008270">
    <property type="term" value="F:zinc ion binding"/>
    <property type="evidence" value="ECO:0007669"/>
    <property type="project" value="UniProtKB-KW"/>
</dbReference>
<evidence type="ECO:0000256" key="7">
    <source>
        <dbReference type="ARBA" id="ARBA00022723"/>
    </source>
</evidence>
<dbReference type="SUPFAM" id="SSF143791">
    <property type="entry name" value="DUSP-like"/>
    <property type="match status" value="2"/>
</dbReference>
<keyword evidence="11" id="KW-0206">Cytoskeleton</keyword>
<dbReference type="PROSITE" id="PS00973">
    <property type="entry name" value="USP_2"/>
    <property type="match status" value="1"/>
</dbReference>
<dbReference type="PROSITE" id="PS51283">
    <property type="entry name" value="DUSP"/>
    <property type="match status" value="2"/>
</dbReference>
<keyword evidence="9 12" id="KW-0863">Zinc-finger</keyword>
<dbReference type="PROSITE" id="PS00972">
    <property type="entry name" value="USP_1"/>
    <property type="match status" value="1"/>
</dbReference>
<comment type="caution">
    <text evidence="18">The sequence shown here is derived from an EMBL/GenBank/DDBJ whole genome shotgun (WGS) entry which is preliminary data.</text>
</comment>
<reference evidence="18" key="1">
    <citation type="submission" date="2022-03" db="EMBL/GenBank/DDBJ databases">
        <authorList>
            <person name="Sayadi A."/>
        </authorList>
    </citation>
    <scope>NUCLEOTIDE SEQUENCE</scope>
</reference>
<dbReference type="CDD" id="cd02674">
    <property type="entry name" value="Peptidase_C19R"/>
    <property type="match status" value="1"/>
</dbReference>
<keyword evidence="5" id="KW-0963">Cytoplasm</keyword>
<dbReference type="InterPro" id="IPR001394">
    <property type="entry name" value="Peptidase_C19_UCH"/>
</dbReference>
<keyword evidence="13" id="KW-0788">Thiol protease</keyword>
<dbReference type="PANTHER" id="PTHR21646">
    <property type="entry name" value="UBIQUITIN CARBOXYL-TERMINAL HYDROLASE"/>
    <property type="match status" value="1"/>
</dbReference>
<keyword evidence="13" id="KW-0833">Ubl conjugation pathway</keyword>
<dbReference type="SUPFAM" id="SSF57850">
    <property type="entry name" value="RING/U-box"/>
    <property type="match status" value="1"/>
</dbReference>
<evidence type="ECO:0000256" key="14">
    <source>
        <dbReference type="SAM" id="MobiDB-lite"/>
    </source>
</evidence>
<dbReference type="PROSITE" id="PS50235">
    <property type="entry name" value="USP_3"/>
    <property type="match status" value="1"/>
</dbReference>
<dbReference type="InterPro" id="IPR001607">
    <property type="entry name" value="Znf_UBP"/>
</dbReference>
<evidence type="ECO:0000313" key="19">
    <source>
        <dbReference type="Proteomes" id="UP001152888"/>
    </source>
</evidence>
<dbReference type="GO" id="GO:0048471">
    <property type="term" value="C:perinuclear region of cytoplasm"/>
    <property type="evidence" value="ECO:0007669"/>
    <property type="project" value="UniProtKB-SubCell"/>
</dbReference>
<dbReference type="Proteomes" id="UP001152888">
    <property type="component" value="Unassembled WGS sequence"/>
</dbReference>
<dbReference type="PROSITE" id="PS50271">
    <property type="entry name" value="ZF_UBP"/>
    <property type="match status" value="1"/>
</dbReference>
<keyword evidence="13" id="KW-0378">Hydrolase</keyword>
<evidence type="ECO:0000256" key="13">
    <source>
        <dbReference type="RuleBase" id="RU366025"/>
    </source>
</evidence>
<feature type="region of interest" description="Disordered" evidence="14">
    <location>
        <begin position="953"/>
        <end position="997"/>
    </location>
</feature>
<feature type="region of interest" description="Disordered" evidence="14">
    <location>
        <begin position="100"/>
        <end position="163"/>
    </location>
</feature>
<keyword evidence="13" id="KW-0645">Protease</keyword>
<dbReference type="GO" id="GO:0006508">
    <property type="term" value="P:proteolysis"/>
    <property type="evidence" value="ECO:0007669"/>
    <property type="project" value="UniProtKB-KW"/>
</dbReference>
<evidence type="ECO:0000313" key="18">
    <source>
        <dbReference type="EMBL" id="CAH1985453.1"/>
    </source>
</evidence>
<sequence length="997" mass="112432">MVYSCSHLATAVNFSIDTALSSKELICADCDCNEPNLWICLHKNCLQIGCGEKANDHSTIHNAKYPSHCVHMNLLTRRIWCYECKREVFMDTVSYNDSDQETETCTAKSRDSGHGSYSTLRANTPEKGSTGDRSVGLPVGSGDNASDSSDTEEGGDYTSGRPRGLVGLQNIGNTCYMNAALQALSNTEPLTKFFLECGYLVQMLSDGKKPGLSRTFQVLIRDIWMRKGTQGYVSPAGILYGIRNVHATFRGYQQHDTQEFLRNFMDQLHEELKQVALPETNQVLDSDTFSLAMEEPAISSSYDSSEGEYETCDSGVSERSSLSDDTERPQSSAKRRMSRCGSPNRRQRQRVQSATVIETQPSSTTSSTNTSNKKQIKHRSIISDIFDGKLLSSVQCLTCDRISSRIETFQDLSLPIPSRDHLVVLHGRSGMSAPGGSATCSDAVIPVQDGWIAWILAWLKSWFYGPIVTLHDCLAAFFSTDELKGDNMYSCEKCNKLRNGVKFSKVLQLPEVLCIHLKRFRHELMFSSKISSAVSFPLKGLDMRPYLHTDCVSKVSTYELFSVICHHGTAGGGHYTCFALNSGQWYEFDDQYVTRVSSEKVQTCQAYVLFYQKVSSAAEVVRNKAEKILEEYADSPKRSYISRSWVNKFYYCAEPGPIDNSDFLCHHGAVNPDRDLDLEKITMVIPYEVYDFLYKKFGGCPPFTDLAVCPACLGLHKRLLFEMETFLQISREAQNQDAPNTHFLSASWFSQWHNFVQKRSVDPPGPIDNTKINLNQLDLNEAAEVPESVWNFFYNIYGGGPEIKIRHAPSKEESDEESIPEYEVDKYGFRIHRQKNEHSDVSSEREENATEKDTTEDEKQDSRDKIDTECAETISAEASTDFIIPTLKKKQQSGSLDKSMYDHGEPLESPTLQDNSDAASMKDVQMKMLTKNETEVLEKLSIEASNTSLENIDNDIDEEEEKQIRNKVNKRRERRKHMIKKSKLGTKSISDDRGENI</sequence>
<dbReference type="InterPro" id="IPR028889">
    <property type="entry name" value="USP"/>
</dbReference>
<comment type="subcellular location">
    <subcellularLocation>
        <location evidence="2">Cytoplasm</location>
        <location evidence="2">Cytoskeleton</location>
        <location evidence="2">Microtubule organizing center</location>
        <location evidence="2">Centrosome</location>
    </subcellularLocation>
    <subcellularLocation>
        <location evidence="3">Cytoplasm</location>
        <location evidence="3">Perinuclear region</location>
    </subcellularLocation>
</comment>
<accession>A0A9P0L0U1</accession>
<dbReference type="Gene3D" id="3.30.2230.10">
    <property type="entry name" value="DUSP-like"/>
    <property type="match status" value="1"/>
</dbReference>
<dbReference type="EMBL" id="CAKOFQ010006980">
    <property type="protein sequence ID" value="CAH1985453.1"/>
    <property type="molecule type" value="Genomic_DNA"/>
</dbReference>
<feature type="domain" description="DUSP" evidence="17">
    <location>
        <begin position="717"/>
        <end position="809"/>
    </location>
</feature>
<feature type="domain" description="UBP-type" evidence="16">
    <location>
        <begin position="3"/>
        <end position="109"/>
    </location>
</feature>
<dbReference type="InterPro" id="IPR050185">
    <property type="entry name" value="Ub_carboxyl-term_hydrolase"/>
</dbReference>
<evidence type="ECO:0000256" key="6">
    <source>
        <dbReference type="ARBA" id="ARBA00022583"/>
    </source>
</evidence>
<dbReference type="InterPro" id="IPR018200">
    <property type="entry name" value="USP_CS"/>
</dbReference>
<dbReference type="InterPro" id="IPR038765">
    <property type="entry name" value="Papain-like_cys_pep_sf"/>
</dbReference>
<feature type="region of interest" description="Disordered" evidence="14">
    <location>
        <begin position="891"/>
        <end position="917"/>
    </location>
</feature>
<evidence type="ECO:0000256" key="12">
    <source>
        <dbReference type="PROSITE-ProRule" id="PRU00502"/>
    </source>
</evidence>
<keyword evidence="7" id="KW-0479">Metal-binding</keyword>
<keyword evidence="8" id="KW-0677">Repeat</keyword>
<evidence type="ECO:0000259" key="15">
    <source>
        <dbReference type="PROSITE" id="PS50235"/>
    </source>
</evidence>
<evidence type="ECO:0000256" key="2">
    <source>
        <dbReference type="ARBA" id="ARBA00004300"/>
    </source>
</evidence>
<feature type="compositionally biased region" description="Basic residues" evidence="14">
    <location>
        <begin position="965"/>
        <end position="984"/>
    </location>
</feature>
<dbReference type="SUPFAM" id="SSF54001">
    <property type="entry name" value="Cysteine proteinases"/>
    <property type="match status" value="1"/>
</dbReference>
<feature type="region of interest" description="Disordered" evidence="14">
    <location>
        <begin position="834"/>
        <end position="867"/>
    </location>
</feature>
<feature type="compositionally biased region" description="Polar residues" evidence="14">
    <location>
        <begin position="350"/>
        <end position="361"/>
    </location>
</feature>
<gene>
    <name evidence="18" type="ORF">ACAOBT_LOCUS16685</name>
</gene>
<dbReference type="SMART" id="SM00695">
    <property type="entry name" value="DUSP"/>
    <property type="match status" value="2"/>
</dbReference>
<dbReference type="GO" id="GO:0006897">
    <property type="term" value="P:endocytosis"/>
    <property type="evidence" value="ECO:0007669"/>
    <property type="project" value="UniProtKB-KW"/>
</dbReference>
<proteinExistence type="inferred from homology"/>
<keyword evidence="19" id="KW-1185">Reference proteome</keyword>
<dbReference type="OrthoDB" id="73004at2759"/>
<dbReference type="GO" id="GO:0016579">
    <property type="term" value="P:protein deubiquitination"/>
    <property type="evidence" value="ECO:0007669"/>
    <property type="project" value="InterPro"/>
</dbReference>
<comment type="catalytic activity">
    <reaction evidence="1 13">
        <text>Thiol-dependent hydrolysis of ester, thioester, amide, peptide and isopeptide bonds formed by the C-terminal Gly of ubiquitin (a 76-residue protein attached to proteins as an intracellular targeting signal).</text>
        <dbReference type="EC" id="3.4.19.12"/>
    </reaction>
</comment>
<dbReference type="PANTHER" id="PTHR21646:SF86">
    <property type="entry name" value="UBIQUITIN CARBOXYL-TERMINAL HYDROLASE"/>
    <property type="match status" value="1"/>
</dbReference>
<dbReference type="AlphaFoldDB" id="A0A9P0L0U1"/>
<evidence type="ECO:0000256" key="9">
    <source>
        <dbReference type="ARBA" id="ARBA00022771"/>
    </source>
</evidence>
<dbReference type="GO" id="GO:0004843">
    <property type="term" value="F:cysteine-type deubiquitinase activity"/>
    <property type="evidence" value="ECO:0007669"/>
    <property type="project" value="UniProtKB-UniRule"/>
</dbReference>
<feature type="region of interest" description="Disordered" evidence="14">
    <location>
        <begin position="298"/>
        <end position="375"/>
    </location>
</feature>
<evidence type="ECO:0000256" key="1">
    <source>
        <dbReference type="ARBA" id="ARBA00000707"/>
    </source>
</evidence>
<evidence type="ECO:0000256" key="5">
    <source>
        <dbReference type="ARBA" id="ARBA00022490"/>
    </source>
</evidence>
<evidence type="ECO:0000256" key="11">
    <source>
        <dbReference type="ARBA" id="ARBA00023212"/>
    </source>
</evidence>
<name>A0A9P0L0U1_ACAOB</name>
<dbReference type="Gene3D" id="3.30.40.10">
    <property type="entry name" value="Zinc/RING finger domain, C3HC4 (zinc finger)"/>
    <property type="match status" value="1"/>
</dbReference>
<dbReference type="EC" id="3.4.19.12" evidence="13"/>
<comment type="similarity">
    <text evidence="4">Belongs to the peptidase C19 family. USP20/USP33 subfamily.</text>
</comment>
<feature type="domain" description="USP" evidence="15">
    <location>
        <begin position="166"/>
        <end position="614"/>
    </location>
</feature>
<dbReference type="InterPro" id="IPR013083">
    <property type="entry name" value="Znf_RING/FYVE/PHD"/>
</dbReference>
<protein>
    <recommendedName>
        <fullName evidence="13">Ubiquitin carboxyl-terminal hydrolase</fullName>
        <ecNumber evidence="13">3.4.19.12</ecNumber>
    </recommendedName>
</protein>
<feature type="domain" description="DUSP" evidence="17">
    <location>
        <begin position="612"/>
        <end position="709"/>
    </location>
</feature>
<evidence type="ECO:0000256" key="10">
    <source>
        <dbReference type="ARBA" id="ARBA00022833"/>
    </source>
</evidence>
<dbReference type="Pfam" id="PF06337">
    <property type="entry name" value="DUSP"/>
    <property type="match status" value="2"/>
</dbReference>